<accession>A0A327WKQ7</accession>
<evidence type="ECO:0000313" key="2">
    <source>
        <dbReference type="Proteomes" id="UP000248790"/>
    </source>
</evidence>
<keyword evidence="2" id="KW-1185">Reference proteome</keyword>
<gene>
    <name evidence="1" type="ORF">LX87_04819</name>
</gene>
<dbReference type="RefSeq" id="WP_111630840.1">
    <property type="nucleotide sequence ID" value="NZ_QLMC01000007.1"/>
</dbReference>
<dbReference type="AlphaFoldDB" id="A0A327WKQ7"/>
<protein>
    <submittedName>
        <fullName evidence="1">Uncharacterized protein</fullName>
    </submittedName>
</protein>
<dbReference type="EMBL" id="QLMC01000007">
    <property type="protein sequence ID" value="RAJ92489.1"/>
    <property type="molecule type" value="Genomic_DNA"/>
</dbReference>
<comment type="caution">
    <text evidence="1">The sequence shown here is derived from an EMBL/GenBank/DDBJ whole genome shotgun (WGS) entry which is preliminary data.</text>
</comment>
<dbReference type="Proteomes" id="UP000248790">
    <property type="component" value="Unassembled WGS sequence"/>
</dbReference>
<evidence type="ECO:0000313" key="1">
    <source>
        <dbReference type="EMBL" id="RAJ92489.1"/>
    </source>
</evidence>
<organism evidence="1 2">
    <name type="scientific">Larkinella arboricola</name>
    <dbReference type="NCBI Taxonomy" id="643671"/>
    <lineage>
        <taxon>Bacteria</taxon>
        <taxon>Pseudomonadati</taxon>
        <taxon>Bacteroidota</taxon>
        <taxon>Cytophagia</taxon>
        <taxon>Cytophagales</taxon>
        <taxon>Spirosomataceae</taxon>
        <taxon>Larkinella</taxon>
    </lineage>
</organism>
<sequence length="61" mass="7297">MNDAMYVNELLRQLKTTNDPAMFDTLFVMYIYRYRQVLDNTAHFTITEKIPFSLEASTHYN</sequence>
<dbReference type="OrthoDB" id="965115at2"/>
<reference evidence="1 2" key="1">
    <citation type="submission" date="2018-06" db="EMBL/GenBank/DDBJ databases">
        <title>Genomic Encyclopedia of Archaeal and Bacterial Type Strains, Phase II (KMG-II): from individual species to whole genera.</title>
        <authorList>
            <person name="Goeker M."/>
        </authorList>
    </citation>
    <scope>NUCLEOTIDE SEQUENCE [LARGE SCALE GENOMIC DNA]</scope>
    <source>
        <strain evidence="1 2">DSM 21851</strain>
    </source>
</reference>
<proteinExistence type="predicted"/>
<name>A0A327WKQ7_LARAB</name>